<gene>
    <name evidence="1" type="ORF">Drose_36795</name>
</gene>
<evidence type="ECO:0000313" key="1">
    <source>
        <dbReference type="EMBL" id="UWZ36512.1"/>
    </source>
</evidence>
<evidence type="ECO:0000313" key="2">
    <source>
        <dbReference type="Proteomes" id="UP001058271"/>
    </source>
</evidence>
<sequence>MKRVDLLKKIRTAAAGKGVDFGLHREGTSHSIYRCDGQNVVVPRHTEINEITARAIMRDLEDQLGKGWWR</sequence>
<evidence type="ECO:0008006" key="3">
    <source>
        <dbReference type="Google" id="ProtNLM"/>
    </source>
</evidence>
<dbReference type="Gene3D" id="3.30.920.30">
    <property type="entry name" value="Hypothetical protein"/>
    <property type="match status" value="1"/>
</dbReference>
<name>A0ABY5Z3V8_9ACTN</name>
<keyword evidence="2" id="KW-1185">Reference proteome</keyword>
<proteinExistence type="predicted"/>
<organism evidence="1 2">
    <name type="scientific">Dactylosporangium roseum</name>
    <dbReference type="NCBI Taxonomy" id="47989"/>
    <lineage>
        <taxon>Bacteria</taxon>
        <taxon>Bacillati</taxon>
        <taxon>Actinomycetota</taxon>
        <taxon>Actinomycetes</taxon>
        <taxon>Micromonosporales</taxon>
        <taxon>Micromonosporaceae</taxon>
        <taxon>Dactylosporangium</taxon>
    </lineage>
</organism>
<accession>A0ABY5Z3V8</accession>
<dbReference type="RefSeq" id="WP_260725850.1">
    <property type="nucleotide sequence ID" value="NZ_BAAABS010000027.1"/>
</dbReference>
<dbReference type="EMBL" id="CP073721">
    <property type="protein sequence ID" value="UWZ36512.1"/>
    <property type="molecule type" value="Genomic_DNA"/>
</dbReference>
<dbReference type="Proteomes" id="UP001058271">
    <property type="component" value="Chromosome"/>
</dbReference>
<reference evidence="1" key="1">
    <citation type="submission" date="2021-04" db="EMBL/GenBank/DDBJ databases">
        <title>Biosynthetic gene clusters of Dactylosporangioum roseum.</title>
        <authorList>
            <person name="Hartkoorn R.C."/>
            <person name="Beaudoing E."/>
            <person name="Hot D."/>
            <person name="Moureu S."/>
        </authorList>
    </citation>
    <scope>NUCLEOTIDE SEQUENCE</scope>
    <source>
        <strain evidence="1">NRRL B-16295</strain>
    </source>
</reference>
<dbReference type="InterPro" id="IPR038570">
    <property type="entry name" value="HicA_sf"/>
</dbReference>
<protein>
    <recommendedName>
        <fullName evidence="3">YcfA family protein</fullName>
    </recommendedName>
</protein>